<dbReference type="SUPFAM" id="SSF53098">
    <property type="entry name" value="Ribonuclease H-like"/>
    <property type="match status" value="1"/>
</dbReference>
<reference evidence="2" key="1">
    <citation type="submission" date="2022-12" db="EMBL/GenBank/DDBJ databases">
        <title>Chromosome-level genome assembly of the bean flower thrips Megalurothrips usitatus.</title>
        <authorList>
            <person name="Ma L."/>
            <person name="Liu Q."/>
            <person name="Li H."/>
            <person name="Cai W."/>
        </authorList>
    </citation>
    <scope>NUCLEOTIDE SEQUENCE</scope>
    <source>
        <strain evidence="2">Cailab_2022a</strain>
    </source>
</reference>
<name>A0AAV7Y0K4_9NEOP</name>
<feature type="region of interest" description="Disordered" evidence="1">
    <location>
        <begin position="310"/>
        <end position="338"/>
    </location>
</feature>
<dbReference type="AlphaFoldDB" id="A0AAV7Y0K4"/>
<dbReference type="PANTHER" id="PTHR46481:SF9">
    <property type="entry name" value="ZINC FINGER BED DOMAIN-CONTAINING PROTEIN 1-LIKE"/>
    <property type="match status" value="1"/>
</dbReference>
<dbReference type="PANTHER" id="PTHR46481">
    <property type="entry name" value="ZINC FINGER BED DOMAIN-CONTAINING PROTEIN 4"/>
    <property type="match status" value="1"/>
</dbReference>
<evidence type="ECO:0000256" key="1">
    <source>
        <dbReference type="SAM" id="MobiDB-lite"/>
    </source>
</evidence>
<organism evidence="2 3">
    <name type="scientific">Megalurothrips usitatus</name>
    <name type="common">bean blossom thrips</name>
    <dbReference type="NCBI Taxonomy" id="439358"/>
    <lineage>
        <taxon>Eukaryota</taxon>
        <taxon>Metazoa</taxon>
        <taxon>Ecdysozoa</taxon>
        <taxon>Arthropoda</taxon>
        <taxon>Hexapoda</taxon>
        <taxon>Insecta</taxon>
        <taxon>Pterygota</taxon>
        <taxon>Neoptera</taxon>
        <taxon>Paraneoptera</taxon>
        <taxon>Thysanoptera</taxon>
        <taxon>Terebrantia</taxon>
        <taxon>Thripoidea</taxon>
        <taxon>Thripidae</taxon>
        <taxon>Megalurothrips</taxon>
    </lineage>
</organism>
<dbReference type="Proteomes" id="UP001075354">
    <property type="component" value="Chromosome 1"/>
</dbReference>
<keyword evidence="3" id="KW-1185">Reference proteome</keyword>
<comment type="caution">
    <text evidence="2">The sequence shown here is derived from an EMBL/GenBank/DDBJ whole genome shotgun (WGS) entry which is preliminary data.</text>
</comment>
<evidence type="ECO:0000313" key="2">
    <source>
        <dbReference type="EMBL" id="KAJ1531317.1"/>
    </source>
</evidence>
<sequence length="351" mass="39354">MGVAYFVARSGQPYNIVTNEGFKVMMGIARPGYVPMGRKALTENYIPRLYEATRAKIAEALKEASYVALAADLWTSDAGDSYMGLTAHFIGTPWALKYRGLNCRLYEESHSGVAMKDWFLEILEEWGIPKDKVTSVTIDNSDNIRLAVNLLNVTSASCFGHTLQTGMDDVKKMDPVIDMCHKTHALRNYMEGPKVKREYKKFILSRHNVEPPSLPGLCPTRWWSELPLNRAIIKYEGYLREFLAVYDSGKHLGLLLNKKQMSFLREYTRTLDLLDELTQGMSAAKYVTASAILPIVNLLSAMLDKAKQDAAAEPDGAPEIDFGGDDDDEGNLDDVDNDKELTTKVNLIPWL</sequence>
<feature type="compositionally biased region" description="Acidic residues" evidence="1">
    <location>
        <begin position="316"/>
        <end position="337"/>
    </location>
</feature>
<evidence type="ECO:0008006" key="4">
    <source>
        <dbReference type="Google" id="ProtNLM"/>
    </source>
</evidence>
<dbReference type="InterPro" id="IPR052035">
    <property type="entry name" value="ZnF_BED_domain_contain"/>
</dbReference>
<proteinExistence type="predicted"/>
<accession>A0AAV7Y0K4</accession>
<dbReference type="EMBL" id="JAPTSV010000001">
    <property type="protein sequence ID" value="KAJ1531317.1"/>
    <property type="molecule type" value="Genomic_DNA"/>
</dbReference>
<gene>
    <name evidence="2" type="ORF">ONE63_000001</name>
</gene>
<protein>
    <recommendedName>
        <fullName evidence="4">Zinc finger BED domain-containing protein 1-like</fullName>
    </recommendedName>
</protein>
<evidence type="ECO:0000313" key="3">
    <source>
        <dbReference type="Proteomes" id="UP001075354"/>
    </source>
</evidence>
<dbReference type="InterPro" id="IPR012337">
    <property type="entry name" value="RNaseH-like_sf"/>
</dbReference>